<feature type="region of interest" description="Disordered" evidence="1">
    <location>
        <begin position="262"/>
        <end position="318"/>
    </location>
</feature>
<organism evidence="2 3">
    <name type="scientific">Petrolisthes cinctipes</name>
    <name type="common">Flat porcelain crab</name>
    <dbReference type="NCBI Taxonomy" id="88211"/>
    <lineage>
        <taxon>Eukaryota</taxon>
        <taxon>Metazoa</taxon>
        <taxon>Ecdysozoa</taxon>
        <taxon>Arthropoda</taxon>
        <taxon>Crustacea</taxon>
        <taxon>Multicrustacea</taxon>
        <taxon>Malacostraca</taxon>
        <taxon>Eumalacostraca</taxon>
        <taxon>Eucarida</taxon>
        <taxon>Decapoda</taxon>
        <taxon>Pleocyemata</taxon>
        <taxon>Anomura</taxon>
        <taxon>Galatheoidea</taxon>
        <taxon>Porcellanidae</taxon>
        <taxon>Petrolisthes</taxon>
    </lineage>
</organism>
<dbReference type="AlphaFoldDB" id="A0AAE1FJ84"/>
<reference evidence="2" key="1">
    <citation type="submission" date="2023-10" db="EMBL/GenBank/DDBJ databases">
        <title>Genome assemblies of two species of porcelain crab, Petrolisthes cinctipes and Petrolisthes manimaculis (Anomura: Porcellanidae).</title>
        <authorList>
            <person name="Angst P."/>
        </authorList>
    </citation>
    <scope>NUCLEOTIDE SEQUENCE</scope>
    <source>
        <strain evidence="2">PB745_01</strain>
        <tissue evidence="2">Gill</tissue>
    </source>
</reference>
<comment type="caution">
    <text evidence="2">The sequence shown here is derived from an EMBL/GenBank/DDBJ whole genome shotgun (WGS) entry which is preliminary data.</text>
</comment>
<accession>A0AAE1FJ84</accession>
<name>A0AAE1FJ84_PETCI</name>
<keyword evidence="3" id="KW-1185">Reference proteome</keyword>
<gene>
    <name evidence="2" type="ORF">Pcinc_020540</name>
</gene>
<proteinExistence type="predicted"/>
<dbReference type="Proteomes" id="UP001286313">
    <property type="component" value="Unassembled WGS sequence"/>
</dbReference>
<evidence type="ECO:0000313" key="3">
    <source>
        <dbReference type="Proteomes" id="UP001286313"/>
    </source>
</evidence>
<sequence>MPDCRRVLCERNRAYRLFKNHISDENFRKYKLARAGARRTIRQAKRDSWRCFVSRINSETPISQVWTTVRKLNKKKISNKITNITFNNINYDEPRDIANALARQFSFASSSENYHPAFLPIKEASELQHIDFATGDALDYNSDLTMQELVQALGACSGTSPGPDEIRYEMIKHLDHDSMIKMLQVFNEIWRGHTFPNSWHFAHNVCLRVCRGALCYTRIERLEVELQVPPLRLRRDQQLLVYSAKKSRVPSHLPGNALLRQLHPGGHDAMPLTEGPSHLSGNPCAPGSTGVRPMGTRPQVPVPGEPSHPPGNALVRHL</sequence>
<protein>
    <submittedName>
        <fullName evidence="2">Uncharacterized protein</fullName>
    </submittedName>
</protein>
<dbReference type="EMBL" id="JAWQEG010002096">
    <property type="protein sequence ID" value="KAK3874520.1"/>
    <property type="molecule type" value="Genomic_DNA"/>
</dbReference>
<feature type="compositionally biased region" description="Pro residues" evidence="1">
    <location>
        <begin position="300"/>
        <end position="309"/>
    </location>
</feature>
<evidence type="ECO:0000256" key="1">
    <source>
        <dbReference type="SAM" id="MobiDB-lite"/>
    </source>
</evidence>
<evidence type="ECO:0000313" key="2">
    <source>
        <dbReference type="EMBL" id="KAK3874520.1"/>
    </source>
</evidence>